<dbReference type="AlphaFoldDB" id="A0A433SBF3"/>
<sequence>MDIGLVSWQQEVPRHFTSKIKNLAVQQSLTGMLKKRPHAFSVQLLALKADKATEHGIFSQEHSTWMREVFLCLDGVPVVQARSECRNVPDSPWLSMLDRGESPLGQTLFGTQAPTFQRTPFEYNAEPLSAPIYQQCCTPDALRYCRRSVFQLNGHALLMMESFLPRIEHFM</sequence>
<dbReference type="InterPro" id="IPR028978">
    <property type="entry name" value="Chorismate_lyase_/UTRA_dom_sf"/>
</dbReference>
<gene>
    <name evidence="5" type="primary">ubiC</name>
    <name evidence="5" type="ORF">CUZ56_02164</name>
</gene>
<evidence type="ECO:0000256" key="2">
    <source>
        <dbReference type="ARBA" id="ARBA00022688"/>
    </source>
</evidence>
<keyword evidence="1" id="KW-0963">Cytoplasm</keyword>
<evidence type="ECO:0000256" key="3">
    <source>
        <dbReference type="ARBA" id="ARBA00023239"/>
    </source>
</evidence>
<dbReference type="Gene3D" id="3.40.1410.10">
    <property type="entry name" value="Chorismate lyase-like"/>
    <property type="match status" value="1"/>
</dbReference>
<evidence type="ECO:0000313" key="5">
    <source>
        <dbReference type="EMBL" id="RUS66086.1"/>
    </source>
</evidence>
<keyword evidence="4 5" id="KW-0670">Pyruvate</keyword>
<keyword evidence="6" id="KW-1185">Reference proteome</keyword>
<dbReference type="InterPro" id="IPR007440">
    <property type="entry name" value="Chorismate--pyruvate_lyase"/>
</dbReference>
<protein>
    <submittedName>
        <fullName evidence="5">Chorismate pyruvate-lyase</fullName>
        <ecNumber evidence="5">4.1.3.40</ecNumber>
    </submittedName>
</protein>
<keyword evidence="2" id="KW-0831">Ubiquinone biosynthesis</keyword>
<dbReference type="GO" id="GO:0005829">
    <property type="term" value="C:cytosol"/>
    <property type="evidence" value="ECO:0007669"/>
    <property type="project" value="TreeGrafter"/>
</dbReference>
<dbReference type="PANTHER" id="PTHR38683:SF1">
    <property type="entry name" value="CHORISMATE PYRUVATE-LYASE"/>
    <property type="match status" value="1"/>
</dbReference>
<name>A0A433SBF3_9BURK</name>
<accession>A0A433SBF3</accession>
<dbReference type="Proteomes" id="UP000286947">
    <property type="component" value="Unassembled WGS sequence"/>
</dbReference>
<reference evidence="5 6" key="1">
    <citation type="submission" date="2018-01" db="EMBL/GenBank/DDBJ databases">
        <title>Saezia sanguinis gen. nov., sp. nov., in the order Burkholderiales isolated from human blood.</title>
        <authorList>
            <person name="Medina-Pascual M.J."/>
            <person name="Valdezate S."/>
            <person name="Monzon S."/>
            <person name="Cuesta I."/>
            <person name="Carrasco G."/>
            <person name="Villalon P."/>
            <person name="Saez-Nieto J.A."/>
        </authorList>
    </citation>
    <scope>NUCLEOTIDE SEQUENCE [LARGE SCALE GENOMIC DNA]</scope>
    <source>
        <strain evidence="5 6">CNM695-12</strain>
    </source>
</reference>
<organism evidence="5 6">
    <name type="scientific">Saezia sanguinis</name>
    <dbReference type="NCBI Taxonomy" id="1965230"/>
    <lineage>
        <taxon>Bacteria</taxon>
        <taxon>Pseudomonadati</taxon>
        <taxon>Pseudomonadota</taxon>
        <taxon>Betaproteobacteria</taxon>
        <taxon>Burkholderiales</taxon>
        <taxon>Saeziaceae</taxon>
        <taxon>Saezia</taxon>
    </lineage>
</organism>
<dbReference type="PANTHER" id="PTHR38683">
    <property type="entry name" value="CHORISMATE PYRUVATE-LYASE"/>
    <property type="match status" value="1"/>
</dbReference>
<evidence type="ECO:0000256" key="1">
    <source>
        <dbReference type="ARBA" id="ARBA00022490"/>
    </source>
</evidence>
<evidence type="ECO:0000256" key="4">
    <source>
        <dbReference type="ARBA" id="ARBA00023317"/>
    </source>
</evidence>
<dbReference type="GO" id="GO:0008813">
    <property type="term" value="F:chorismate lyase activity"/>
    <property type="evidence" value="ECO:0007669"/>
    <property type="project" value="UniProtKB-EC"/>
</dbReference>
<evidence type="ECO:0000313" key="6">
    <source>
        <dbReference type="Proteomes" id="UP000286947"/>
    </source>
</evidence>
<keyword evidence="3 5" id="KW-0456">Lyase</keyword>
<dbReference type="Pfam" id="PF04345">
    <property type="entry name" value="Chor_lyase"/>
    <property type="match status" value="1"/>
</dbReference>
<dbReference type="EC" id="4.1.3.40" evidence="5"/>
<comment type="caution">
    <text evidence="5">The sequence shown here is derived from an EMBL/GenBank/DDBJ whole genome shotgun (WGS) entry which is preliminary data.</text>
</comment>
<dbReference type="GO" id="GO:0006744">
    <property type="term" value="P:ubiquinone biosynthetic process"/>
    <property type="evidence" value="ECO:0007669"/>
    <property type="project" value="UniProtKB-KW"/>
</dbReference>
<proteinExistence type="predicted"/>
<dbReference type="EMBL" id="PQSP01000006">
    <property type="protein sequence ID" value="RUS66086.1"/>
    <property type="molecule type" value="Genomic_DNA"/>
</dbReference>
<dbReference type="SUPFAM" id="SSF64288">
    <property type="entry name" value="Chorismate lyase-like"/>
    <property type="match status" value="1"/>
</dbReference>